<reference evidence="1 2" key="1">
    <citation type="journal article" date="2009" name="Stand. Genomic Sci.">
        <title>Complete genome sequence of Slackia heliotrinireducens type strain (RHS 1).</title>
        <authorList>
            <person name="Pukall R."/>
            <person name="Lapidus A."/>
            <person name="Nolan M."/>
            <person name="Copeland A."/>
            <person name="Glavina Del Rio T."/>
            <person name="Lucas S."/>
            <person name="Chen F."/>
            <person name="Tice H."/>
            <person name="Cheng J.F."/>
            <person name="Chertkov O."/>
            <person name="Bruce D."/>
            <person name="Goodwin L."/>
            <person name="Kuske C."/>
            <person name="Brettin T."/>
            <person name="Detter J.C."/>
            <person name="Han C."/>
            <person name="Pitluck S."/>
            <person name="Pati A."/>
            <person name="Mavrommatis K."/>
            <person name="Ivanova N."/>
            <person name="Ovchinnikova G."/>
            <person name="Chen A."/>
            <person name="Palaniappan K."/>
            <person name="Schneider S."/>
            <person name="Rohde M."/>
            <person name="Chain P."/>
            <person name="D'haeseleer P."/>
            <person name="Goker M."/>
            <person name="Bristow J."/>
            <person name="Eisen J.A."/>
            <person name="Markowitz V."/>
            <person name="Kyrpides N.C."/>
            <person name="Klenk H.P."/>
            <person name="Hugenholtz P."/>
        </authorList>
    </citation>
    <scope>NUCLEOTIDE SEQUENCE [LARGE SCALE GENOMIC DNA]</scope>
    <source>
        <strain evidence="2">ATCC 29202 / DSM 20476 / NCTC 11029 / RHS 1</strain>
    </source>
</reference>
<dbReference type="RefSeq" id="WP_012799172.1">
    <property type="nucleotide sequence ID" value="NC_013165.1"/>
</dbReference>
<name>C7N836_SLAHD</name>
<evidence type="ECO:0000313" key="2">
    <source>
        <dbReference type="Proteomes" id="UP000002026"/>
    </source>
</evidence>
<keyword evidence="2" id="KW-1185">Reference proteome</keyword>
<dbReference type="HOGENOM" id="CLU_2013749_0_0_11"/>
<dbReference type="STRING" id="471855.Shel_20590"/>
<dbReference type="AlphaFoldDB" id="C7N836"/>
<accession>C7N836</accession>
<gene>
    <name evidence="1" type="ordered locus">Shel_20590</name>
</gene>
<evidence type="ECO:0000313" key="1">
    <source>
        <dbReference type="EMBL" id="ACV23071.1"/>
    </source>
</evidence>
<proteinExistence type="predicted"/>
<protein>
    <submittedName>
        <fullName evidence="1">Uncharacterized protein</fullName>
    </submittedName>
</protein>
<organism evidence="1 2">
    <name type="scientific">Slackia heliotrinireducens (strain ATCC 29202 / DSM 20476 / NCTC 11029 / RHS 1)</name>
    <name type="common">Peptococcus heliotrinreducens</name>
    <dbReference type="NCBI Taxonomy" id="471855"/>
    <lineage>
        <taxon>Bacteria</taxon>
        <taxon>Bacillati</taxon>
        <taxon>Actinomycetota</taxon>
        <taxon>Coriobacteriia</taxon>
        <taxon>Eggerthellales</taxon>
        <taxon>Eggerthellaceae</taxon>
        <taxon>Slackia</taxon>
    </lineage>
</organism>
<dbReference type="KEGG" id="shi:Shel_20590"/>
<dbReference type="Proteomes" id="UP000002026">
    <property type="component" value="Chromosome"/>
</dbReference>
<dbReference type="EMBL" id="CP001684">
    <property type="protein sequence ID" value="ACV23071.1"/>
    <property type="molecule type" value="Genomic_DNA"/>
</dbReference>
<sequence>MAEEDLYTIVADEMVARWRAGTVSDYIGERGLLDGYRWELCGGADDYEPRLYVWSEYRDPDGKAVATVNADGELRVLDGTGEVQRYGSVGFARTACEFEIAVVNEYRRRLDEADSDGVIERKV</sequence>